<name>A0AAV2KQS6_KNICA</name>
<dbReference type="GO" id="GO:0006955">
    <property type="term" value="P:immune response"/>
    <property type="evidence" value="ECO:0007669"/>
    <property type="project" value="InterPro"/>
</dbReference>
<proteinExistence type="predicted"/>
<sequence length="150" mass="16492">MKCCRGADYSVILSLLHKPEPKKTQPNKMKIQLVFLLAGAAICASTPVPRCRCTKKDTEVDIKLVVSMITKAGNQFCHVPEVLVKLKTRNGFKEVCVEHNGKVHKLLESLKKRPNMVLKRTSAATASSPESTIASGSTRSTSTLLQDKTR</sequence>
<dbReference type="InterPro" id="IPR036048">
    <property type="entry name" value="Interleukin_8-like_sf"/>
</dbReference>
<evidence type="ECO:0000313" key="3">
    <source>
        <dbReference type="Proteomes" id="UP001497482"/>
    </source>
</evidence>
<gene>
    <name evidence="2" type="ORF">KC01_LOCUS20701</name>
</gene>
<dbReference type="GO" id="GO:0005576">
    <property type="term" value="C:extracellular region"/>
    <property type="evidence" value="ECO:0007669"/>
    <property type="project" value="InterPro"/>
</dbReference>
<reference evidence="2 3" key="1">
    <citation type="submission" date="2024-04" db="EMBL/GenBank/DDBJ databases">
        <authorList>
            <person name="Waldvogel A.-M."/>
            <person name="Schoenle A."/>
        </authorList>
    </citation>
    <scope>NUCLEOTIDE SEQUENCE [LARGE SCALE GENOMIC DNA]</scope>
</reference>
<feature type="region of interest" description="Disordered" evidence="1">
    <location>
        <begin position="119"/>
        <end position="150"/>
    </location>
</feature>
<keyword evidence="3" id="KW-1185">Reference proteome</keyword>
<dbReference type="Proteomes" id="UP001497482">
    <property type="component" value="Chromosome 19"/>
</dbReference>
<dbReference type="AlphaFoldDB" id="A0AAV2KQS6"/>
<evidence type="ECO:0000256" key="1">
    <source>
        <dbReference type="SAM" id="MobiDB-lite"/>
    </source>
</evidence>
<organism evidence="2 3">
    <name type="scientific">Knipowitschia caucasica</name>
    <name type="common">Caucasian dwarf goby</name>
    <name type="synonym">Pomatoschistus caucasicus</name>
    <dbReference type="NCBI Taxonomy" id="637954"/>
    <lineage>
        <taxon>Eukaryota</taxon>
        <taxon>Metazoa</taxon>
        <taxon>Chordata</taxon>
        <taxon>Craniata</taxon>
        <taxon>Vertebrata</taxon>
        <taxon>Euteleostomi</taxon>
        <taxon>Actinopterygii</taxon>
        <taxon>Neopterygii</taxon>
        <taxon>Teleostei</taxon>
        <taxon>Neoteleostei</taxon>
        <taxon>Acanthomorphata</taxon>
        <taxon>Gobiaria</taxon>
        <taxon>Gobiiformes</taxon>
        <taxon>Gobioidei</taxon>
        <taxon>Gobiidae</taxon>
        <taxon>Gobiinae</taxon>
        <taxon>Knipowitschia</taxon>
    </lineage>
</organism>
<dbReference type="Gene3D" id="2.40.50.40">
    <property type="match status" value="1"/>
</dbReference>
<dbReference type="EMBL" id="OZ035841">
    <property type="protein sequence ID" value="CAL1591325.1"/>
    <property type="molecule type" value="Genomic_DNA"/>
</dbReference>
<protein>
    <recommendedName>
        <fullName evidence="4">Chemokine interleukin-8-like domain-containing protein</fullName>
    </recommendedName>
</protein>
<feature type="compositionally biased region" description="Low complexity" evidence="1">
    <location>
        <begin position="121"/>
        <end position="135"/>
    </location>
</feature>
<dbReference type="SUPFAM" id="SSF54117">
    <property type="entry name" value="Interleukin 8-like chemokines"/>
    <property type="match status" value="1"/>
</dbReference>
<dbReference type="GO" id="GO:0008009">
    <property type="term" value="F:chemokine activity"/>
    <property type="evidence" value="ECO:0007669"/>
    <property type="project" value="InterPro"/>
</dbReference>
<evidence type="ECO:0000313" key="2">
    <source>
        <dbReference type="EMBL" id="CAL1591325.1"/>
    </source>
</evidence>
<feature type="compositionally biased region" description="Polar residues" evidence="1">
    <location>
        <begin position="136"/>
        <end position="150"/>
    </location>
</feature>
<accession>A0AAV2KQS6</accession>
<evidence type="ECO:0008006" key="4">
    <source>
        <dbReference type="Google" id="ProtNLM"/>
    </source>
</evidence>